<feature type="compositionally biased region" description="Basic and acidic residues" evidence="1">
    <location>
        <begin position="128"/>
        <end position="139"/>
    </location>
</feature>
<dbReference type="OrthoDB" id="5378975at2759"/>
<protein>
    <submittedName>
        <fullName evidence="2">Uncharacterized protein</fullName>
    </submittedName>
</protein>
<feature type="compositionally biased region" description="Acidic residues" evidence="1">
    <location>
        <begin position="199"/>
        <end position="234"/>
    </location>
</feature>
<dbReference type="PANTHER" id="PTHR38698">
    <property type="entry name" value="EXPRESSED PROTEIN"/>
    <property type="match status" value="1"/>
</dbReference>
<dbReference type="Pfam" id="PF17104">
    <property type="entry name" value="YBL010C_LAA2"/>
    <property type="match status" value="1"/>
</dbReference>
<dbReference type="InterPro" id="IPR031355">
    <property type="entry name" value="YBL010C/LAA2-like"/>
</dbReference>
<reference evidence="3" key="1">
    <citation type="submission" date="2017-03" db="EMBL/GenBank/DDBJ databases">
        <title>Genomes of endolithic fungi from Antarctica.</title>
        <authorList>
            <person name="Coleine C."/>
            <person name="Masonjones S."/>
            <person name="Stajich J.E."/>
        </authorList>
    </citation>
    <scope>NUCLEOTIDE SEQUENCE [LARGE SCALE GENOMIC DNA]</scope>
    <source>
        <strain evidence="3">CCFEE 5527</strain>
    </source>
</reference>
<dbReference type="EMBL" id="NAJO01000029">
    <property type="protein sequence ID" value="OQO01980.1"/>
    <property type="molecule type" value="Genomic_DNA"/>
</dbReference>
<feature type="compositionally biased region" description="Basic and acidic residues" evidence="1">
    <location>
        <begin position="367"/>
        <end position="379"/>
    </location>
</feature>
<feature type="compositionally biased region" description="Low complexity" evidence="1">
    <location>
        <begin position="255"/>
        <end position="275"/>
    </location>
</feature>
<feature type="compositionally biased region" description="Low complexity" evidence="1">
    <location>
        <begin position="27"/>
        <end position="37"/>
    </location>
</feature>
<gene>
    <name evidence="2" type="ORF">B0A48_12453</name>
</gene>
<dbReference type="InParanoid" id="A0A1V8SSC6"/>
<dbReference type="STRING" id="1507870.A0A1V8SSC6"/>
<proteinExistence type="predicted"/>
<feature type="region of interest" description="Disordered" evidence="1">
    <location>
        <begin position="1"/>
        <end position="305"/>
    </location>
</feature>
<evidence type="ECO:0000256" key="1">
    <source>
        <dbReference type="SAM" id="MobiDB-lite"/>
    </source>
</evidence>
<feature type="compositionally biased region" description="Pro residues" evidence="1">
    <location>
        <begin position="38"/>
        <end position="53"/>
    </location>
</feature>
<feature type="compositionally biased region" description="Basic and acidic residues" evidence="1">
    <location>
        <begin position="147"/>
        <end position="198"/>
    </location>
</feature>
<evidence type="ECO:0000313" key="3">
    <source>
        <dbReference type="Proteomes" id="UP000192596"/>
    </source>
</evidence>
<evidence type="ECO:0000313" key="2">
    <source>
        <dbReference type="EMBL" id="OQO01980.1"/>
    </source>
</evidence>
<name>A0A1V8SSC6_9PEZI</name>
<accession>A0A1V8SSC6</accession>
<feature type="compositionally biased region" description="Low complexity" evidence="1">
    <location>
        <begin position="291"/>
        <end position="301"/>
    </location>
</feature>
<organism evidence="2 3">
    <name type="scientific">Cryoendolithus antarcticus</name>
    <dbReference type="NCBI Taxonomy" id="1507870"/>
    <lineage>
        <taxon>Eukaryota</taxon>
        <taxon>Fungi</taxon>
        <taxon>Dikarya</taxon>
        <taxon>Ascomycota</taxon>
        <taxon>Pezizomycotina</taxon>
        <taxon>Dothideomycetes</taxon>
        <taxon>Dothideomycetidae</taxon>
        <taxon>Cladosporiales</taxon>
        <taxon>Cladosporiaceae</taxon>
        <taxon>Cryoendolithus</taxon>
    </lineage>
</organism>
<comment type="caution">
    <text evidence="2">The sequence shown here is derived from an EMBL/GenBank/DDBJ whole genome shotgun (WGS) entry which is preliminary data.</text>
</comment>
<dbReference type="PANTHER" id="PTHR38698:SF1">
    <property type="entry name" value="FUNGAL PROTEIN"/>
    <property type="match status" value="1"/>
</dbReference>
<feature type="compositionally biased region" description="Polar residues" evidence="1">
    <location>
        <begin position="98"/>
        <end position="113"/>
    </location>
</feature>
<dbReference type="AlphaFoldDB" id="A0A1V8SSC6"/>
<sequence>MSALQPPRIITTDPGAHELEEDDTSSSDHFSSASEGTPPRPARTPSPAAPSSPIPITRVERVDDEPAHGEVPGTNAYDLRTQDAVPDEIEIVPDGQRSRSSTLMLSGQQNSRPGTPLSPGGSPVPKTVVERVDDRKAFGEVEGTEAWELRRGDAEPDEVRRVGDAEGRGAGREEQDVSGEERQEWFRSMWEGKSKTDMEAEEKDDEDDEPEDENDFDDFAEEGDDDFGDFDEADQTPMPAETQRQVQPAPPPSNPLAHLPPVDFSSPSSLKTSSSPYLDMIFPPSPPATPPTHSDTTPPAAFLSPRSESLWHQLLSPPPMAPPNWTRSKIRRLFLVSLGVPVDLDEILPPSKVRRLVLKDVHLAGRTEDEGRESAETGREPGGGQLERLKGEEGGNESSTSVDSKTGSKGRRAGPPAGTRRRKASPPPPVEFDENTTAALAATTDAKLQGMSAAELTEHLRILQDAKQRGEKVLEFWAGRVGEALREKEALEGVIENLVGFVKGRRG</sequence>
<feature type="compositionally biased region" description="Basic and acidic residues" evidence="1">
    <location>
        <begin position="58"/>
        <end position="68"/>
    </location>
</feature>
<feature type="compositionally biased region" description="Polar residues" evidence="1">
    <location>
        <begin position="396"/>
        <end position="407"/>
    </location>
</feature>
<keyword evidence="3" id="KW-1185">Reference proteome</keyword>
<feature type="region of interest" description="Disordered" evidence="1">
    <location>
        <begin position="367"/>
        <end position="434"/>
    </location>
</feature>
<dbReference type="Proteomes" id="UP000192596">
    <property type="component" value="Unassembled WGS sequence"/>
</dbReference>